<sequence length="68" mass="7281">MSVFPSCFDLMDLLARPTACPGCGAHAPAWTRVPVDGLIILTHDGDLICPRDRSFGYVPVPARLEVAA</sequence>
<dbReference type="Proteomes" id="UP001056374">
    <property type="component" value="Chromosome"/>
</dbReference>
<keyword evidence="2" id="KW-1185">Reference proteome</keyword>
<organism evidence="1 2">
    <name type="scientific">Streptomyces phaeoluteigriseus</name>
    <dbReference type="NCBI Taxonomy" id="114686"/>
    <lineage>
        <taxon>Bacteria</taxon>
        <taxon>Bacillati</taxon>
        <taxon>Actinomycetota</taxon>
        <taxon>Actinomycetes</taxon>
        <taxon>Kitasatosporales</taxon>
        <taxon>Streptomycetaceae</taxon>
        <taxon>Streptomyces</taxon>
        <taxon>Streptomyces aurantiacus group</taxon>
    </lineage>
</organism>
<accession>A0ABY4Z3U3</accession>
<gene>
    <name evidence="1" type="ORF">NFX46_07850</name>
</gene>
<protein>
    <submittedName>
        <fullName evidence="1">Uncharacterized protein</fullName>
    </submittedName>
</protein>
<reference evidence="1" key="1">
    <citation type="submission" date="2022-06" db="EMBL/GenBank/DDBJ databases">
        <title>Complete genome sequence of soil microorganisms Streptomyces sp. Qhu-M197 isolated from Alpine meadows habitats on the Tibetan Plateau.</title>
        <authorList>
            <person name="Zhang B."/>
            <person name="Xiang X."/>
            <person name="Fan J."/>
        </authorList>
    </citation>
    <scope>NUCLEOTIDE SEQUENCE</scope>
    <source>
        <strain evidence="1">Qhu-M197</strain>
    </source>
</reference>
<dbReference type="EMBL" id="CP099468">
    <property type="protein sequence ID" value="USQ83709.1"/>
    <property type="molecule type" value="Genomic_DNA"/>
</dbReference>
<proteinExistence type="predicted"/>
<dbReference type="RefSeq" id="WP_252546986.1">
    <property type="nucleotide sequence ID" value="NZ_CP099468.1"/>
</dbReference>
<evidence type="ECO:0000313" key="2">
    <source>
        <dbReference type="Proteomes" id="UP001056374"/>
    </source>
</evidence>
<name>A0ABY4Z3U3_9ACTN</name>
<evidence type="ECO:0000313" key="1">
    <source>
        <dbReference type="EMBL" id="USQ83709.1"/>
    </source>
</evidence>